<name>E7C2P2_9ACTN</name>
<dbReference type="AlphaFoldDB" id="E7C2P2"/>
<protein>
    <submittedName>
        <fullName evidence="2">Uncharacterized protein</fullName>
    </submittedName>
</protein>
<keyword evidence="1" id="KW-1133">Transmembrane helix</keyword>
<feature type="transmembrane region" description="Helical" evidence="1">
    <location>
        <begin position="40"/>
        <end position="59"/>
    </location>
</feature>
<proteinExistence type="predicted"/>
<feature type="transmembrane region" description="Helical" evidence="1">
    <location>
        <begin position="12"/>
        <end position="28"/>
    </location>
</feature>
<evidence type="ECO:0000313" key="2">
    <source>
        <dbReference type="EMBL" id="ADI21716.1"/>
    </source>
</evidence>
<keyword evidence="1" id="KW-0472">Membrane</keyword>
<sequence length="87" mass="9492">MRQLRIQVENIFLFVAGLAASWLCLTWLPPLVSIASFPDWLVAIAFVTLLLGVGGRLVFEATFQAFGVGVLIAGVSFAILLMNEIVR</sequence>
<organism evidence="2">
    <name type="scientific">uncultured actinobacterium HF0130_15N16</name>
    <dbReference type="NCBI Taxonomy" id="723601"/>
    <lineage>
        <taxon>Bacteria</taxon>
        <taxon>Bacillati</taxon>
        <taxon>Actinomycetota</taxon>
        <taxon>Actinomycetes</taxon>
        <taxon>marine Actinobacteria clade</taxon>
        <taxon>environmental samples</taxon>
    </lineage>
</organism>
<feature type="transmembrane region" description="Helical" evidence="1">
    <location>
        <begin position="66"/>
        <end position="86"/>
    </location>
</feature>
<dbReference type="EMBL" id="GU567964">
    <property type="protein sequence ID" value="ADI21716.1"/>
    <property type="molecule type" value="Genomic_DNA"/>
</dbReference>
<reference evidence="2" key="1">
    <citation type="submission" date="2010-01" db="EMBL/GenBank/DDBJ databases">
        <title>Genome fragments of uncultured bacteria from the North Pacific subtropical Gyre.</title>
        <authorList>
            <person name="Pham V.D."/>
            <person name="Delong E.F."/>
        </authorList>
    </citation>
    <scope>NUCLEOTIDE SEQUENCE</scope>
</reference>
<accession>E7C2P2</accession>
<keyword evidence="1" id="KW-0812">Transmembrane</keyword>
<evidence type="ECO:0000256" key="1">
    <source>
        <dbReference type="SAM" id="Phobius"/>
    </source>
</evidence>